<evidence type="ECO:0000256" key="1">
    <source>
        <dbReference type="ARBA" id="ARBA00023015"/>
    </source>
</evidence>
<dbReference type="Gene3D" id="3.40.50.2300">
    <property type="match status" value="2"/>
</dbReference>
<reference evidence="5 6" key="1">
    <citation type="journal article" date="2011" name="Stand. Genomic Sci.">
        <title>Non-contiguous finished genome sequence and contextual data of the filamentous soil bacterium Ktedonobacter racemifer type strain (SOSP1-21).</title>
        <authorList>
            <person name="Chang Y.J."/>
            <person name="Land M."/>
            <person name="Hauser L."/>
            <person name="Chertkov O."/>
            <person name="Del Rio T.G."/>
            <person name="Nolan M."/>
            <person name="Copeland A."/>
            <person name="Tice H."/>
            <person name="Cheng J.F."/>
            <person name="Lucas S."/>
            <person name="Han C."/>
            <person name="Goodwin L."/>
            <person name="Pitluck S."/>
            <person name="Ivanova N."/>
            <person name="Ovchinikova G."/>
            <person name="Pati A."/>
            <person name="Chen A."/>
            <person name="Palaniappan K."/>
            <person name="Mavromatis K."/>
            <person name="Liolios K."/>
            <person name="Brettin T."/>
            <person name="Fiebig A."/>
            <person name="Rohde M."/>
            <person name="Abt B."/>
            <person name="Goker M."/>
            <person name="Detter J.C."/>
            <person name="Woyke T."/>
            <person name="Bristow J."/>
            <person name="Eisen J.A."/>
            <person name="Markowitz V."/>
            <person name="Hugenholtz P."/>
            <person name="Kyrpides N.C."/>
            <person name="Klenk H.P."/>
            <person name="Lapidus A."/>
        </authorList>
    </citation>
    <scope>NUCLEOTIDE SEQUENCE [LARGE SCALE GENOMIC DNA]</scope>
    <source>
        <strain evidence="6">DSM 44963</strain>
    </source>
</reference>
<dbReference type="GO" id="GO:0003700">
    <property type="term" value="F:DNA-binding transcription factor activity"/>
    <property type="evidence" value="ECO:0007669"/>
    <property type="project" value="TreeGrafter"/>
</dbReference>
<dbReference type="InParanoid" id="D6U6R3"/>
<dbReference type="CDD" id="cd06267">
    <property type="entry name" value="PBP1_LacI_sugar_binding-like"/>
    <property type="match status" value="1"/>
</dbReference>
<keyword evidence="3" id="KW-0804">Transcription</keyword>
<dbReference type="eggNOG" id="COG1609">
    <property type="taxonomic scope" value="Bacteria"/>
</dbReference>
<dbReference type="PANTHER" id="PTHR30146:SF153">
    <property type="entry name" value="LACTOSE OPERON REPRESSOR"/>
    <property type="match status" value="1"/>
</dbReference>
<accession>D6U6R3</accession>
<keyword evidence="2" id="KW-0238">DNA-binding</keyword>
<evidence type="ECO:0000256" key="2">
    <source>
        <dbReference type="ARBA" id="ARBA00023125"/>
    </source>
</evidence>
<dbReference type="STRING" id="485913.Krac_1290"/>
<dbReference type="SUPFAM" id="SSF47413">
    <property type="entry name" value="lambda repressor-like DNA-binding domains"/>
    <property type="match status" value="1"/>
</dbReference>
<dbReference type="InterPro" id="IPR010982">
    <property type="entry name" value="Lambda_DNA-bd_dom_sf"/>
</dbReference>
<dbReference type="PANTHER" id="PTHR30146">
    <property type="entry name" value="LACI-RELATED TRANSCRIPTIONAL REPRESSOR"/>
    <property type="match status" value="1"/>
</dbReference>
<dbReference type="AlphaFoldDB" id="D6U6R3"/>
<dbReference type="InterPro" id="IPR000843">
    <property type="entry name" value="HTH_LacI"/>
</dbReference>
<gene>
    <name evidence="5" type="ORF">Krac_1290</name>
</gene>
<dbReference type="PROSITE" id="PS00356">
    <property type="entry name" value="HTH_LACI_1"/>
    <property type="match status" value="1"/>
</dbReference>
<keyword evidence="1" id="KW-0805">Transcription regulation</keyword>
<dbReference type="Gene3D" id="1.10.260.40">
    <property type="entry name" value="lambda repressor-like DNA-binding domains"/>
    <property type="match status" value="1"/>
</dbReference>
<organism evidence="5 6">
    <name type="scientific">Ktedonobacter racemifer DSM 44963</name>
    <dbReference type="NCBI Taxonomy" id="485913"/>
    <lineage>
        <taxon>Bacteria</taxon>
        <taxon>Bacillati</taxon>
        <taxon>Chloroflexota</taxon>
        <taxon>Ktedonobacteria</taxon>
        <taxon>Ktedonobacterales</taxon>
        <taxon>Ktedonobacteraceae</taxon>
        <taxon>Ktedonobacter</taxon>
    </lineage>
</organism>
<name>D6U6R3_KTERA</name>
<dbReference type="GO" id="GO:0000976">
    <property type="term" value="F:transcription cis-regulatory region binding"/>
    <property type="evidence" value="ECO:0007669"/>
    <property type="project" value="TreeGrafter"/>
</dbReference>
<dbReference type="SUPFAM" id="SSF53822">
    <property type="entry name" value="Periplasmic binding protein-like I"/>
    <property type="match status" value="1"/>
</dbReference>
<dbReference type="Pfam" id="PF00356">
    <property type="entry name" value="LacI"/>
    <property type="match status" value="1"/>
</dbReference>
<dbReference type="EMBL" id="ADVG01000005">
    <property type="protein sequence ID" value="EFH80674.1"/>
    <property type="molecule type" value="Genomic_DNA"/>
</dbReference>
<keyword evidence="6" id="KW-1185">Reference proteome</keyword>
<comment type="caution">
    <text evidence="5">The sequence shown here is derived from an EMBL/GenBank/DDBJ whole genome shotgun (WGS) entry which is preliminary data.</text>
</comment>
<evidence type="ECO:0000256" key="3">
    <source>
        <dbReference type="ARBA" id="ARBA00023163"/>
    </source>
</evidence>
<sequence>MPTTLKDVALRAGVSIKTVSNVIHGQVYVTDEKRERVEEALKELNYQPNLSARYLRKGRVGVIGLAIPELLNPYFAEVSNTVILAAGRQAYTVLVDTTGGERANERIVINGWRPQLLDGVILSPLALEQEDLQPGLVETPVVLLGERFLDVPHDHVAIDNVAAAYEATYHLLRLGYRRIAAIGLRIDVPDETETSKLRLRGYLQALQEVGISSDKQLITTTEAFYDRESGYSAIRRLFADGVVVDAIFCFNDLMALGAIRALYDMGLRVPEDVAVIGFDDIEEGRYAFPSLTTISPDKKLIGETAVDFLLGRIEGTRDVPPERVYIPFRLIERESTMGRAWGGERRDVLKDHA</sequence>
<dbReference type="Proteomes" id="UP000004508">
    <property type="component" value="Unassembled WGS sequence"/>
</dbReference>
<evidence type="ECO:0000259" key="4">
    <source>
        <dbReference type="PROSITE" id="PS50932"/>
    </source>
</evidence>
<dbReference type="RefSeq" id="WP_007923403.1">
    <property type="nucleotide sequence ID" value="NZ_ADVG01000005.1"/>
</dbReference>
<dbReference type="SMART" id="SM00354">
    <property type="entry name" value="HTH_LACI"/>
    <property type="match status" value="1"/>
</dbReference>
<evidence type="ECO:0000313" key="5">
    <source>
        <dbReference type="EMBL" id="EFH80674.1"/>
    </source>
</evidence>
<evidence type="ECO:0000313" key="6">
    <source>
        <dbReference type="Proteomes" id="UP000004508"/>
    </source>
</evidence>
<dbReference type="OrthoDB" id="156657at2"/>
<feature type="domain" description="HTH lacI-type" evidence="4">
    <location>
        <begin position="3"/>
        <end position="57"/>
    </location>
</feature>
<protein>
    <submittedName>
        <fullName evidence="5">Transcriptional regulator, LacI family</fullName>
    </submittedName>
</protein>
<dbReference type="Pfam" id="PF13377">
    <property type="entry name" value="Peripla_BP_3"/>
    <property type="match status" value="1"/>
</dbReference>
<dbReference type="PROSITE" id="PS50932">
    <property type="entry name" value="HTH_LACI_2"/>
    <property type="match status" value="1"/>
</dbReference>
<dbReference type="CDD" id="cd01392">
    <property type="entry name" value="HTH_LacI"/>
    <property type="match status" value="1"/>
</dbReference>
<dbReference type="InterPro" id="IPR046335">
    <property type="entry name" value="LacI/GalR-like_sensor"/>
</dbReference>
<dbReference type="InterPro" id="IPR028082">
    <property type="entry name" value="Peripla_BP_I"/>
</dbReference>
<proteinExistence type="predicted"/>